<dbReference type="GO" id="GO:0032040">
    <property type="term" value="C:small-subunit processome"/>
    <property type="evidence" value="ECO:0007669"/>
    <property type="project" value="TreeGrafter"/>
</dbReference>
<dbReference type="Pfam" id="PF23099">
    <property type="entry name" value="UTP20_C"/>
    <property type="match status" value="1"/>
</dbReference>
<comment type="caution">
    <text evidence="2">The sequence shown here is derived from an EMBL/GenBank/DDBJ whole genome shotgun (WGS) entry which is preliminary data.</text>
</comment>
<feature type="domain" description="U3 small nucleolar RNA-associated protein 20 C-terminal" evidence="1">
    <location>
        <begin position="1"/>
        <end position="65"/>
    </location>
</feature>
<dbReference type="Proteomes" id="UP000629438">
    <property type="component" value="Unassembled WGS sequence"/>
</dbReference>
<organism evidence="2 3">
    <name type="scientific">Tichodroma muraria</name>
    <dbReference type="NCBI Taxonomy" id="237442"/>
    <lineage>
        <taxon>Eukaryota</taxon>
        <taxon>Metazoa</taxon>
        <taxon>Chordata</taxon>
        <taxon>Craniata</taxon>
        <taxon>Vertebrata</taxon>
        <taxon>Euteleostomi</taxon>
        <taxon>Archelosauria</taxon>
        <taxon>Archosauria</taxon>
        <taxon>Dinosauria</taxon>
        <taxon>Saurischia</taxon>
        <taxon>Theropoda</taxon>
        <taxon>Coelurosauria</taxon>
        <taxon>Aves</taxon>
        <taxon>Neognathae</taxon>
        <taxon>Neoaves</taxon>
        <taxon>Telluraves</taxon>
        <taxon>Australaves</taxon>
        <taxon>Passeriformes</taxon>
        <taxon>Sittidae</taxon>
        <taxon>Tichodroma</taxon>
    </lineage>
</organism>
<proteinExistence type="predicted"/>
<reference evidence="2" key="1">
    <citation type="submission" date="2019-09" db="EMBL/GenBank/DDBJ databases">
        <title>Bird 10,000 Genomes (B10K) Project - Family phase.</title>
        <authorList>
            <person name="Zhang G."/>
        </authorList>
    </citation>
    <scope>NUCLEOTIDE SEQUENCE</scope>
    <source>
        <strain evidence="2">B10K-DU-012-47</strain>
    </source>
</reference>
<gene>
    <name evidence="2" type="primary">Utp20</name>
    <name evidence="2" type="ORF">TICMUR_R01158</name>
</gene>
<dbReference type="InterPro" id="IPR057525">
    <property type="entry name" value="UTP20_C"/>
</dbReference>
<evidence type="ECO:0000259" key="1">
    <source>
        <dbReference type="Pfam" id="PF23099"/>
    </source>
</evidence>
<name>A0A850ZER8_9PASS</name>
<dbReference type="GO" id="GO:0030686">
    <property type="term" value="C:90S preribosome"/>
    <property type="evidence" value="ECO:0007669"/>
    <property type="project" value="TreeGrafter"/>
</dbReference>
<protein>
    <submittedName>
        <fullName evidence="2">UTP20 protein</fullName>
    </submittedName>
</protein>
<dbReference type="PANTHER" id="PTHR17695">
    <property type="entry name" value="SMALL SUBUNIT PROCESSOME COMPONENT 20 HOMOLOG"/>
    <property type="match status" value="1"/>
</dbReference>
<accession>A0A850ZER8</accession>
<evidence type="ECO:0000313" key="2">
    <source>
        <dbReference type="EMBL" id="NWI03474.1"/>
    </source>
</evidence>
<dbReference type="EMBL" id="WAAG01060239">
    <property type="protein sequence ID" value="NWI03474.1"/>
    <property type="molecule type" value="Genomic_DNA"/>
</dbReference>
<evidence type="ECO:0000313" key="3">
    <source>
        <dbReference type="Proteomes" id="UP000629438"/>
    </source>
</evidence>
<dbReference type="InterPro" id="IPR052575">
    <property type="entry name" value="SSU_processome_comp_20"/>
</dbReference>
<dbReference type="OrthoDB" id="360653at2759"/>
<dbReference type="AlphaFoldDB" id="A0A850ZER8"/>
<dbReference type="PANTHER" id="PTHR17695:SF11">
    <property type="entry name" value="SMALL SUBUNIT PROCESSOME COMPONENT 20 HOMOLOG"/>
    <property type="match status" value="1"/>
</dbReference>
<sequence>IFKFLGAISVDLGQDRIKPYLPTILTPLYRELNSNYAEQDPTLKNLSQEIIELLKKLVGLEAFSLAFSSTVANLDIAARRKLKRHKNKAETRKRKIESLRPMYKAKRHRSHALKDLAMVE</sequence>
<feature type="non-terminal residue" evidence="2">
    <location>
        <position position="1"/>
    </location>
</feature>
<keyword evidence="3" id="KW-1185">Reference proteome</keyword>
<feature type="non-terminal residue" evidence="2">
    <location>
        <position position="120"/>
    </location>
</feature>